<accession>A0AAV9F1E8</accession>
<dbReference type="InterPro" id="IPR013922">
    <property type="entry name" value="Cyclin_PHO80-like"/>
</dbReference>
<sequence length="187" mass="21730">MMFSSDDVEYSHAEKAKLLKAMSFLLEVKVDANHMQRPLNPTPSSKKFHGSSPIECSVPFYMDEISKYGKWTHSTYLVSLIYLDRLLDRDPSISLDYLSFHRIMLGCFVLAQKFMGLREESHTNKMYALIGGITNEEMNKIEKDIVFTLDFNLFVDRETFDMYFSVLEGWIMLDETVILVGHLLYLV</sequence>
<comment type="similarity">
    <text evidence="1">Belongs to the cyclin family. Cyclin U/P subfamily.</text>
</comment>
<dbReference type="SUPFAM" id="SSF47954">
    <property type="entry name" value="Cyclin-like"/>
    <property type="match status" value="1"/>
</dbReference>
<keyword evidence="5" id="KW-1185">Reference proteome</keyword>
<dbReference type="Proteomes" id="UP001180020">
    <property type="component" value="Unassembled WGS sequence"/>
</dbReference>
<organism evidence="4 5">
    <name type="scientific">Acorus calamus</name>
    <name type="common">Sweet flag</name>
    <dbReference type="NCBI Taxonomy" id="4465"/>
    <lineage>
        <taxon>Eukaryota</taxon>
        <taxon>Viridiplantae</taxon>
        <taxon>Streptophyta</taxon>
        <taxon>Embryophyta</taxon>
        <taxon>Tracheophyta</taxon>
        <taxon>Spermatophyta</taxon>
        <taxon>Magnoliopsida</taxon>
        <taxon>Liliopsida</taxon>
        <taxon>Acoraceae</taxon>
        <taxon>Acorus</taxon>
    </lineage>
</organism>
<proteinExistence type="inferred from homology"/>
<dbReference type="PANTHER" id="PTHR15615:SF108">
    <property type="entry name" value="PROTEIN CNPPD1"/>
    <property type="match status" value="1"/>
</dbReference>
<dbReference type="AlphaFoldDB" id="A0AAV9F1E8"/>
<evidence type="ECO:0000313" key="5">
    <source>
        <dbReference type="Proteomes" id="UP001180020"/>
    </source>
</evidence>
<dbReference type="Pfam" id="PF08613">
    <property type="entry name" value="Cyclin"/>
    <property type="match status" value="1"/>
</dbReference>
<dbReference type="InterPro" id="IPR036915">
    <property type="entry name" value="Cyclin-like_sf"/>
</dbReference>
<dbReference type="Gene3D" id="1.10.472.10">
    <property type="entry name" value="Cyclin-like"/>
    <property type="match status" value="1"/>
</dbReference>
<dbReference type="GO" id="GO:0051301">
    <property type="term" value="P:cell division"/>
    <property type="evidence" value="ECO:0007669"/>
    <property type="project" value="UniProtKB-KW"/>
</dbReference>
<name>A0AAV9F1E8_ACOCL</name>
<dbReference type="PANTHER" id="PTHR15615">
    <property type="match status" value="1"/>
</dbReference>
<evidence type="ECO:0000256" key="3">
    <source>
        <dbReference type="ARBA" id="ARBA00023306"/>
    </source>
</evidence>
<gene>
    <name evidence="4" type="primary">CYCP3-1</name>
    <name evidence="4" type="ORF">QJS10_CPB04g00092</name>
</gene>
<reference evidence="4" key="2">
    <citation type="submission" date="2023-06" db="EMBL/GenBank/DDBJ databases">
        <authorList>
            <person name="Ma L."/>
            <person name="Liu K.-W."/>
            <person name="Li Z."/>
            <person name="Hsiao Y.-Y."/>
            <person name="Qi Y."/>
            <person name="Fu T."/>
            <person name="Tang G."/>
            <person name="Zhang D."/>
            <person name="Sun W.-H."/>
            <person name="Liu D.-K."/>
            <person name="Li Y."/>
            <person name="Chen G.-Z."/>
            <person name="Liu X.-D."/>
            <person name="Liao X.-Y."/>
            <person name="Jiang Y.-T."/>
            <person name="Yu X."/>
            <person name="Hao Y."/>
            <person name="Huang J."/>
            <person name="Zhao X.-W."/>
            <person name="Ke S."/>
            <person name="Chen Y.-Y."/>
            <person name="Wu W.-L."/>
            <person name="Hsu J.-L."/>
            <person name="Lin Y.-F."/>
            <person name="Huang M.-D."/>
            <person name="Li C.-Y."/>
            <person name="Huang L."/>
            <person name="Wang Z.-W."/>
            <person name="Zhao X."/>
            <person name="Zhong W.-Y."/>
            <person name="Peng D.-H."/>
            <person name="Ahmad S."/>
            <person name="Lan S."/>
            <person name="Zhang J.-S."/>
            <person name="Tsai W.-C."/>
            <person name="Van De Peer Y."/>
            <person name="Liu Z.-J."/>
        </authorList>
    </citation>
    <scope>NUCLEOTIDE SEQUENCE</scope>
    <source>
        <strain evidence="4">CP</strain>
        <tissue evidence="4">Leaves</tissue>
    </source>
</reference>
<evidence type="ECO:0000313" key="4">
    <source>
        <dbReference type="EMBL" id="KAK1319019.1"/>
    </source>
</evidence>
<comment type="caution">
    <text evidence="4">The sequence shown here is derived from an EMBL/GenBank/DDBJ whole genome shotgun (WGS) entry which is preliminary data.</text>
</comment>
<dbReference type="EMBL" id="JAUJYO010000004">
    <property type="protein sequence ID" value="KAK1319019.1"/>
    <property type="molecule type" value="Genomic_DNA"/>
</dbReference>
<protein>
    <submittedName>
        <fullName evidence="4">Cyclin-P3-1</fullName>
    </submittedName>
</protein>
<dbReference type="GO" id="GO:0019901">
    <property type="term" value="F:protein kinase binding"/>
    <property type="evidence" value="ECO:0007669"/>
    <property type="project" value="InterPro"/>
</dbReference>
<evidence type="ECO:0000256" key="2">
    <source>
        <dbReference type="ARBA" id="ARBA00022618"/>
    </source>
</evidence>
<reference evidence="4" key="1">
    <citation type="journal article" date="2023" name="Nat. Commun.">
        <title>Diploid and tetraploid genomes of Acorus and the evolution of monocots.</title>
        <authorList>
            <person name="Ma L."/>
            <person name="Liu K.W."/>
            <person name="Li Z."/>
            <person name="Hsiao Y.Y."/>
            <person name="Qi Y."/>
            <person name="Fu T."/>
            <person name="Tang G.D."/>
            <person name="Zhang D."/>
            <person name="Sun W.H."/>
            <person name="Liu D.K."/>
            <person name="Li Y."/>
            <person name="Chen G.Z."/>
            <person name="Liu X.D."/>
            <person name="Liao X.Y."/>
            <person name="Jiang Y.T."/>
            <person name="Yu X."/>
            <person name="Hao Y."/>
            <person name="Huang J."/>
            <person name="Zhao X.W."/>
            <person name="Ke S."/>
            <person name="Chen Y.Y."/>
            <person name="Wu W.L."/>
            <person name="Hsu J.L."/>
            <person name="Lin Y.F."/>
            <person name="Huang M.D."/>
            <person name="Li C.Y."/>
            <person name="Huang L."/>
            <person name="Wang Z.W."/>
            <person name="Zhao X."/>
            <person name="Zhong W.Y."/>
            <person name="Peng D.H."/>
            <person name="Ahmad S."/>
            <person name="Lan S."/>
            <person name="Zhang J.S."/>
            <person name="Tsai W.C."/>
            <person name="Van de Peer Y."/>
            <person name="Liu Z.J."/>
        </authorList>
    </citation>
    <scope>NUCLEOTIDE SEQUENCE</scope>
    <source>
        <strain evidence="4">CP</strain>
    </source>
</reference>
<keyword evidence="3" id="KW-0131">Cell cycle</keyword>
<evidence type="ECO:0000256" key="1">
    <source>
        <dbReference type="ARBA" id="ARBA00007215"/>
    </source>
</evidence>
<keyword evidence="2" id="KW-0132">Cell division</keyword>